<feature type="region of interest" description="Disordered" evidence="1">
    <location>
        <begin position="26"/>
        <end position="61"/>
    </location>
</feature>
<reference evidence="2" key="2">
    <citation type="journal article" date="2015" name="Fish Shellfish Immunol.">
        <title>Early steps in the European eel (Anguilla anguilla)-Vibrio vulnificus interaction in the gills: Role of the RtxA13 toxin.</title>
        <authorList>
            <person name="Callol A."/>
            <person name="Pajuelo D."/>
            <person name="Ebbesson L."/>
            <person name="Teles M."/>
            <person name="MacKenzie S."/>
            <person name="Amaro C."/>
        </authorList>
    </citation>
    <scope>NUCLEOTIDE SEQUENCE</scope>
</reference>
<sequence>MLPFSESHLTFLRSWTAYEVDTTSKPLRPQFLGDDKEPEAGDFKSITDPEIQKSGQHTRLR</sequence>
<name>A0A0E9X851_ANGAN</name>
<dbReference type="EMBL" id="GBXM01009931">
    <property type="protein sequence ID" value="JAH98646.1"/>
    <property type="molecule type" value="Transcribed_RNA"/>
</dbReference>
<reference evidence="2" key="1">
    <citation type="submission" date="2014-11" db="EMBL/GenBank/DDBJ databases">
        <authorList>
            <person name="Amaro Gonzalez C."/>
        </authorList>
    </citation>
    <scope>NUCLEOTIDE SEQUENCE</scope>
</reference>
<evidence type="ECO:0000256" key="1">
    <source>
        <dbReference type="SAM" id="MobiDB-lite"/>
    </source>
</evidence>
<protein>
    <submittedName>
        <fullName evidence="2">Uncharacterized protein</fullName>
    </submittedName>
</protein>
<evidence type="ECO:0000313" key="2">
    <source>
        <dbReference type="EMBL" id="JAH98646.1"/>
    </source>
</evidence>
<feature type="compositionally biased region" description="Basic and acidic residues" evidence="1">
    <location>
        <begin position="33"/>
        <end position="51"/>
    </location>
</feature>
<proteinExistence type="predicted"/>
<accession>A0A0E9X851</accession>
<dbReference type="AlphaFoldDB" id="A0A0E9X851"/>
<organism evidence="2">
    <name type="scientific">Anguilla anguilla</name>
    <name type="common">European freshwater eel</name>
    <name type="synonym">Muraena anguilla</name>
    <dbReference type="NCBI Taxonomy" id="7936"/>
    <lineage>
        <taxon>Eukaryota</taxon>
        <taxon>Metazoa</taxon>
        <taxon>Chordata</taxon>
        <taxon>Craniata</taxon>
        <taxon>Vertebrata</taxon>
        <taxon>Euteleostomi</taxon>
        <taxon>Actinopterygii</taxon>
        <taxon>Neopterygii</taxon>
        <taxon>Teleostei</taxon>
        <taxon>Anguilliformes</taxon>
        <taxon>Anguillidae</taxon>
        <taxon>Anguilla</taxon>
    </lineage>
</organism>